<dbReference type="AlphaFoldDB" id="A0AAE5RU56"/>
<dbReference type="EMBL" id="NXEJ01000011">
    <property type="protein sequence ID" value="POO49147.1"/>
    <property type="molecule type" value="Genomic_DNA"/>
</dbReference>
<accession>A0AAE5RU56</accession>
<evidence type="ECO:0000313" key="1">
    <source>
        <dbReference type="EMBL" id="POO49147.1"/>
    </source>
</evidence>
<dbReference type="InterPro" id="IPR035198">
    <property type="entry name" value="SU10_MCP"/>
</dbReference>
<sequence>MPTLTTVNHAGIHEDLSNIINMLEPTETPFISSIGKTKASAVRSEFLMDELAAADKNNALAEGADATDSTLTTPTRLGNICQIFQKDIRLSSTLNAVNTAGAAKDELSRLVVKKGLELKRDQEAAFVSSNASVATGTRKLGGMEAWISTNALHGAGGSSTGYAGGIVNAPTAGTARPLTEALFISALQKIWEQGGTPKDVIAPGTLKQKISTFNGGATKQQNADKKTVNQAVDLYVSDFGTVSIVPHRFMSTNVVIAYDPELWKNAVLRNVQKVELAKTGDSERYMLVTETTLQSLNEKGSAKIADLNG</sequence>
<dbReference type="RefSeq" id="WP_103660055.1">
    <property type="nucleotide sequence ID" value="NZ_NXEJ01000011.1"/>
</dbReference>
<gene>
    <name evidence="1" type="ORF">CPJ18_22105</name>
</gene>
<proteinExistence type="predicted"/>
<protein>
    <submittedName>
        <fullName evidence="1">Head protein</fullName>
    </submittedName>
</protein>
<reference evidence="1 2" key="1">
    <citation type="journal article" date="2018" name="Syst. Appl. Microbiol.">
        <title>Agrobacterium rosae sp. nov., isolated from galls on different agricultural crops.</title>
        <authorList>
            <person name="Kuzmanovic N."/>
            <person name="Pulawska J."/>
            <person name="Smalla K."/>
            <person name="Nesme X."/>
        </authorList>
    </citation>
    <scope>NUCLEOTIDE SEQUENCE [LARGE SCALE GENOMIC DNA]</scope>
    <source>
        <strain evidence="1 2">NCPPB 1650</strain>
    </source>
</reference>
<name>A0AAE5RU56_9HYPH</name>
<dbReference type="GeneID" id="86882010"/>
<dbReference type="Proteomes" id="UP000237447">
    <property type="component" value="Unassembled WGS sequence"/>
</dbReference>
<organism evidence="1 2">
    <name type="scientific">Agrobacterium rosae</name>
    <dbReference type="NCBI Taxonomy" id="1972867"/>
    <lineage>
        <taxon>Bacteria</taxon>
        <taxon>Pseudomonadati</taxon>
        <taxon>Pseudomonadota</taxon>
        <taxon>Alphaproteobacteria</taxon>
        <taxon>Hyphomicrobiales</taxon>
        <taxon>Rhizobiaceae</taxon>
        <taxon>Rhizobium/Agrobacterium group</taxon>
        <taxon>Agrobacterium</taxon>
    </lineage>
</organism>
<dbReference type="Pfam" id="PF17236">
    <property type="entry name" value="SU10_MCP"/>
    <property type="match status" value="1"/>
</dbReference>
<comment type="caution">
    <text evidence="1">The sequence shown here is derived from an EMBL/GenBank/DDBJ whole genome shotgun (WGS) entry which is preliminary data.</text>
</comment>
<evidence type="ECO:0000313" key="2">
    <source>
        <dbReference type="Proteomes" id="UP000237447"/>
    </source>
</evidence>